<dbReference type="Proteomes" id="UP000249354">
    <property type="component" value="Unassembled WGS sequence"/>
</dbReference>
<name>A0A2W4WER2_9CYAN</name>
<dbReference type="AlphaFoldDB" id="A0A2W4WER2"/>
<dbReference type="EMBL" id="QBMC01000008">
    <property type="protein sequence ID" value="PZO22631.1"/>
    <property type="molecule type" value="Genomic_DNA"/>
</dbReference>
<accession>A0A2W4WER2</accession>
<evidence type="ECO:0000313" key="1">
    <source>
        <dbReference type="EMBL" id="PZO22631.1"/>
    </source>
</evidence>
<sequence length="126" mass="14223">MFRLRKNTGKFVFLIRSTGETNPMGFTLSCPPEIIKLIAREAKVSGTSRTQYINRILKELFSPRSSLIEGTRLEELQAYSRLFGDELMLKIPDLASRARRTPDQMLLYLIELGVKAAEENSASTAP</sequence>
<reference evidence="2" key="1">
    <citation type="submission" date="2018-04" db="EMBL/GenBank/DDBJ databases">
        <authorList>
            <person name="Cornet L."/>
        </authorList>
    </citation>
    <scope>NUCLEOTIDE SEQUENCE [LARGE SCALE GENOMIC DNA]</scope>
</reference>
<proteinExistence type="predicted"/>
<reference evidence="1 2" key="2">
    <citation type="submission" date="2018-06" db="EMBL/GenBank/DDBJ databases">
        <title>Metagenomic assembly of (sub)arctic Cyanobacteria and their associated microbiome from non-axenic cultures.</title>
        <authorList>
            <person name="Baurain D."/>
        </authorList>
    </citation>
    <scope>NUCLEOTIDE SEQUENCE [LARGE SCALE GENOMIC DNA]</scope>
    <source>
        <strain evidence="1">ULC129bin1</strain>
    </source>
</reference>
<comment type="caution">
    <text evidence="1">The sequence shown here is derived from an EMBL/GenBank/DDBJ whole genome shotgun (WGS) entry which is preliminary data.</text>
</comment>
<protein>
    <submittedName>
        <fullName evidence="1">Uncharacterized protein</fullName>
    </submittedName>
</protein>
<gene>
    <name evidence="1" type="ORF">DCF25_02385</name>
</gene>
<organism evidence="1 2">
    <name type="scientific">Leptolyngbya foveolarum</name>
    <dbReference type="NCBI Taxonomy" id="47253"/>
    <lineage>
        <taxon>Bacteria</taxon>
        <taxon>Bacillati</taxon>
        <taxon>Cyanobacteriota</taxon>
        <taxon>Cyanophyceae</taxon>
        <taxon>Leptolyngbyales</taxon>
        <taxon>Leptolyngbyaceae</taxon>
        <taxon>Leptolyngbya group</taxon>
        <taxon>Leptolyngbya</taxon>
    </lineage>
</organism>
<evidence type="ECO:0000313" key="2">
    <source>
        <dbReference type="Proteomes" id="UP000249354"/>
    </source>
</evidence>